<comment type="caution">
    <text evidence="2">The sequence shown here is derived from an EMBL/GenBank/DDBJ whole genome shotgun (WGS) entry which is preliminary data.</text>
</comment>
<gene>
    <name evidence="2" type="ORF">G2W53_016912</name>
</gene>
<name>A0A834TND2_9FABA</name>
<organism evidence="2 3">
    <name type="scientific">Senna tora</name>
    <dbReference type="NCBI Taxonomy" id="362788"/>
    <lineage>
        <taxon>Eukaryota</taxon>
        <taxon>Viridiplantae</taxon>
        <taxon>Streptophyta</taxon>
        <taxon>Embryophyta</taxon>
        <taxon>Tracheophyta</taxon>
        <taxon>Spermatophyta</taxon>
        <taxon>Magnoliopsida</taxon>
        <taxon>eudicotyledons</taxon>
        <taxon>Gunneridae</taxon>
        <taxon>Pentapetalae</taxon>
        <taxon>rosids</taxon>
        <taxon>fabids</taxon>
        <taxon>Fabales</taxon>
        <taxon>Fabaceae</taxon>
        <taxon>Caesalpinioideae</taxon>
        <taxon>Cassia clade</taxon>
        <taxon>Senna</taxon>
    </lineage>
</organism>
<keyword evidence="3" id="KW-1185">Reference proteome</keyword>
<evidence type="ECO:0000313" key="2">
    <source>
        <dbReference type="EMBL" id="KAF7825748.1"/>
    </source>
</evidence>
<evidence type="ECO:0000256" key="1">
    <source>
        <dbReference type="SAM" id="SignalP"/>
    </source>
</evidence>
<feature type="chain" id="PRO_5032959565" evidence="1">
    <location>
        <begin position="30"/>
        <end position="188"/>
    </location>
</feature>
<proteinExistence type="predicted"/>
<accession>A0A834TND2</accession>
<feature type="signal peptide" evidence="1">
    <location>
        <begin position="1"/>
        <end position="29"/>
    </location>
</feature>
<dbReference type="AlphaFoldDB" id="A0A834TND2"/>
<dbReference type="Proteomes" id="UP000634136">
    <property type="component" value="Unassembled WGS sequence"/>
</dbReference>
<dbReference type="GO" id="GO:0016829">
    <property type="term" value="F:lyase activity"/>
    <property type="evidence" value="ECO:0007669"/>
    <property type="project" value="UniProtKB-KW"/>
</dbReference>
<keyword evidence="2" id="KW-0456">Lyase</keyword>
<keyword evidence="1" id="KW-0732">Signal</keyword>
<evidence type="ECO:0000313" key="3">
    <source>
        <dbReference type="Proteomes" id="UP000634136"/>
    </source>
</evidence>
<dbReference type="EMBL" id="JAAIUW010000006">
    <property type="protein sequence ID" value="KAF7825748.1"/>
    <property type="molecule type" value="Genomic_DNA"/>
</dbReference>
<sequence length="188" mass="21242">MATKSTLLAGVLICFLLLLASDSISLTKSQTVPSCHSHPYVLASDSTGFCPSLNFNPVSRRLLIELCLLTKSKIFSLFLAGDPNDILAKTGVVESIESYTKVTCESATFIQDCFLYSKTRREGIEFWMLFEGEEVQRCDREGDREEIGWWRRLTLGGKRERERVRGRRIREWGSGGLRRDLVGVEIGE</sequence>
<reference evidence="2" key="1">
    <citation type="submission" date="2020-09" db="EMBL/GenBank/DDBJ databases">
        <title>Genome-Enabled Discovery of Anthraquinone Biosynthesis in Senna tora.</title>
        <authorList>
            <person name="Kang S.-H."/>
            <person name="Pandey R.P."/>
            <person name="Lee C.-M."/>
            <person name="Sim J.-S."/>
            <person name="Jeong J.-T."/>
            <person name="Choi B.-S."/>
            <person name="Jung M."/>
            <person name="Ginzburg D."/>
            <person name="Zhao K."/>
            <person name="Won S.Y."/>
            <person name="Oh T.-J."/>
            <person name="Yu Y."/>
            <person name="Kim N.-H."/>
            <person name="Lee O.R."/>
            <person name="Lee T.-H."/>
            <person name="Bashyal P."/>
            <person name="Kim T.-S."/>
            <person name="Lee W.-H."/>
            <person name="Kawkins C."/>
            <person name="Kim C.-K."/>
            <person name="Kim J.S."/>
            <person name="Ahn B.O."/>
            <person name="Rhee S.Y."/>
            <person name="Sohng J.K."/>
        </authorList>
    </citation>
    <scope>NUCLEOTIDE SEQUENCE</scope>
    <source>
        <tissue evidence="2">Leaf</tissue>
    </source>
</reference>
<protein>
    <submittedName>
        <fullName evidence="2">S-alkyl-thiohydroximate lyase SUR1-like isoform X2</fullName>
    </submittedName>
</protein>